<dbReference type="GO" id="GO:0005737">
    <property type="term" value="C:cytoplasm"/>
    <property type="evidence" value="ECO:0007669"/>
    <property type="project" value="TreeGrafter"/>
</dbReference>
<organism evidence="2 3">
    <name type="scientific">Roseiarcus fermentans</name>
    <dbReference type="NCBI Taxonomy" id="1473586"/>
    <lineage>
        <taxon>Bacteria</taxon>
        <taxon>Pseudomonadati</taxon>
        <taxon>Pseudomonadota</taxon>
        <taxon>Alphaproteobacteria</taxon>
        <taxon>Hyphomicrobiales</taxon>
        <taxon>Roseiarcaceae</taxon>
        <taxon>Roseiarcus</taxon>
    </lineage>
</organism>
<dbReference type="AlphaFoldDB" id="A0A366FF08"/>
<feature type="domain" description="NAD-dependent epimerase/dehydratase" evidence="1">
    <location>
        <begin position="3"/>
        <end position="215"/>
    </location>
</feature>
<dbReference type="EMBL" id="QNRK01000014">
    <property type="protein sequence ID" value="RBP12309.1"/>
    <property type="molecule type" value="Genomic_DNA"/>
</dbReference>
<keyword evidence="3" id="KW-1185">Reference proteome</keyword>
<dbReference type="InterPro" id="IPR036291">
    <property type="entry name" value="NAD(P)-bd_dom_sf"/>
</dbReference>
<comment type="caution">
    <text evidence="2">The sequence shown here is derived from an EMBL/GenBank/DDBJ whole genome shotgun (WGS) entry which is preliminary data.</text>
</comment>
<dbReference type="Proteomes" id="UP000253529">
    <property type="component" value="Unassembled WGS sequence"/>
</dbReference>
<reference evidence="2 3" key="1">
    <citation type="submission" date="2018-06" db="EMBL/GenBank/DDBJ databases">
        <title>Genomic Encyclopedia of Type Strains, Phase IV (KMG-IV): sequencing the most valuable type-strain genomes for metagenomic binning, comparative biology and taxonomic classification.</title>
        <authorList>
            <person name="Goeker M."/>
        </authorList>
    </citation>
    <scope>NUCLEOTIDE SEQUENCE [LARGE SCALE GENOMIC DNA]</scope>
    <source>
        <strain evidence="2 3">DSM 24875</strain>
    </source>
</reference>
<gene>
    <name evidence="2" type="ORF">DFR50_114139</name>
</gene>
<dbReference type="InterPro" id="IPR051783">
    <property type="entry name" value="NAD(P)-dependent_oxidoreduct"/>
</dbReference>
<dbReference type="CDD" id="cd05262">
    <property type="entry name" value="SDR_a7"/>
    <property type="match status" value="1"/>
</dbReference>
<dbReference type="SUPFAM" id="SSF51735">
    <property type="entry name" value="NAD(P)-binding Rossmann-fold domains"/>
    <property type="match status" value="1"/>
</dbReference>
<evidence type="ECO:0000313" key="3">
    <source>
        <dbReference type="Proteomes" id="UP000253529"/>
    </source>
</evidence>
<dbReference type="Gene3D" id="3.40.50.720">
    <property type="entry name" value="NAD(P)-binding Rossmann-like Domain"/>
    <property type="match status" value="1"/>
</dbReference>
<protein>
    <submittedName>
        <fullName evidence="2">Nucleoside-diphosphate-sugar epimerase</fullName>
    </submittedName>
</protein>
<dbReference type="GO" id="GO:0004029">
    <property type="term" value="F:aldehyde dehydrogenase (NAD+) activity"/>
    <property type="evidence" value="ECO:0007669"/>
    <property type="project" value="TreeGrafter"/>
</dbReference>
<dbReference type="RefSeq" id="WP_113889940.1">
    <property type="nucleotide sequence ID" value="NZ_QNRK01000014.1"/>
</dbReference>
<dbReference type="InterPro" id="IPR001509">
    <property type="entry name" value="Epimerase_deHydtase"/>
</dbReference>
<proteinExistence type="predicted"/>
<dbReference type="PANTHER" id="PTHR48079">
    <property type="entry name" value="PROTEIN YEEZ"/>
    <property type="match status" value="1"/>
</dbReference>
<dbReference type="Pfam" id="PF01370">
    <property type="entry name" value="Epimerase"/>
    <property type="match status" value="1"/>
</dbReference>
<sequence>MRIFVTGASGFVGSAVVADLLGAGHSVVGLARSDGAAAAVAAAGAEVHRGALDDLDALERGAAASDGVIHCAFVHDFARFQENAATDRRAIEALGAALAGSDRPMIVTSGLVLQAAGRTATEDDPPVPASDAYPRASEATAAALAARGLRTATVRLPLVHGPGDHGFLPYMIETARAKGVSAYVEDGLNRSPAVHRRDAARVYRLAIERGAADGPYHAVADEGVPSREIAAVIGRRLGVPVVSLTRAEAGAHFGWFAPFASLDTPASSARTRARLRWEPQESGLIADVDQPGYFGG</sequence>
<accession>A0A366FF08</accession>
<evidence type="ECO:0000259" key="1">
    <source>
        <dbReference type="Pfam" id="PF01370"/>
    </source>
</evidence>
<dbReference type="PANTHER" id="PTHR48079:SF6">
    <property type="entry name" value="NAD(P)-BINDING DOMAIN-CONTAINING PROTEIN-RELATED"/>
    <property type="match status" value="1"/>
</dbReference>
<name>A0A366FF08_9HYPH</name>
<dbReference type="OrthoDB" id="9787292at2"/>
<evidence type="ECO:0000313" key="2">
    <source>
        <dbReference type="EMBL" id="RBP12309.1"/>
    </source>
</evidence>